<dbReference type="EMBL" id="CAJNOR010003724">
    <property type="protein sequence ID" value="CAF1441795.1"/>
    <property type="molecule type" value="Genomic_DNA"/>
</dbReference>
<evidence type="ECO:0000313" key="4">
    <source>
        <dbReference type="Proteomes" id="UP000663828"/>
    </source>
</evidence>
<evidence type="ECO:0000256" key="2">
    <source>
        <dbReference type="SAM" id="SignalP"/>
    </source>
</evidence>
<gene>
    <name evidence="3" type="ORF">XAT740_LOCUS36366</name>
</gene>
<feature type="signal peptide" evidence="2">
    <location>
        <begin position="1"/>
        <end position="18"/>
    </location>
</feature>
<dbReference type="Proteomes" id="UP000663828">
    <property type="component" value="Unassembled WGS sequence"/>
</dbReference>
<feature type="region of interest" description="Disordered" evidence="1">
    <location>
        <begin position="453"/>
        <end position="511"/>
    </location>
</feature>
<keyword evidence="2" id="KW-0732">Signal</keyword>
<evidence type="ECO:0008006" key="5">
    <source>
        <dbReference type="Google" id="ProtNLM"/>
    </source>
</evidence>
<dbReference type="AlphaFoldDB" id="A0A815P1L7"/>
<accession>A0A815P1L7</accession>
<feature type="compositionally biased region" description="Basic and acidic residues" evidence="1">
    <location>
        <begin position="464"/>
        <end position="480"/>
    </location>
</feature>
<organism evidence="3 4">
    <name type="scientific">Adineta ricciae</name>
    <name type="common">Rotifer</name>
    <dbReference type="NCBI Taxonomy" id="249248"/>
    <lineage>
        <taxon>Eukaryota</taxon>
        <taxon>Metazoa</taxon>
        <taxon>Spiralia</taxon>
        <taxon>Gnathifera</taxon>
        <taxon>Rotifera</taxon>
        <taxon>Eurotatoria</taxon>
        <taxon>Bdelloidea</taxon>
        <taxon>Adinetida</taxon>
        <taxon>Adinetidae</taxon>
        <taxon>Adineta</taxon>
    </lineage>
</organism>
<keyword evidence="4" id="KW-1185">Reference proteome</keyword>
<protein>
    <recommendedName>
        <fullName evidence="5">EF-hand domain-containing protein</fullName>
    </recommendedName>
</protein>
<reference evidence="3" key="1">
    <citation type="submission" date="2021-02" db="EMBL/GenBank/DDBJ databases">
        <authorList>
            <person name="Nowell W R."/>
        </authorList>
    </citation>
    <scope>NUCLEOTIDE SEQUENCE</scope>
</reference>
<evidence type="ECO:0000313" key="3">
    <source>
        <dbReference type="EMBL" id="CAF1441795.1"/>
    </source>
</evidence>
<evidence type="ECO:0000256" key="1">
    <source>
        <dbReference type="SAM" id="MobiDB-lite"/>
    </source>
</evidence>
<comment type="caution">
    <text evidence="3">The sequence shown here is derived from an EMBL/GenBank/DDBJ whole genome shotgun (WGS) entry which is preliminary data.</text>
</comment>
<name>A0A815P1L7_ADIRI</name>
<proteinExistence type="predicted"/>
<sequence length="511" mass="57968">MSYILLLLLLGVVTLSSAETSSTFDRIRERLESSGKPITVVGHAEAPEAASYLNHDLTQNVPHKVNVSNQITKSIREWTPRLLALDPTCPYYFSEKTDASKPEEDLNLLSYLLGIESNKTLEHLFISILPASYRNAVPLLSIFRCHHLVYPTSTSDTFFHNVKLIVGPGSTELPFEQQSATHSQLFCSLSGWPQFVLVNSAKQSTTFNQETFLSQEKFDNVEFASTNLAPGTCLYVPPEWIVGGQLNNSIALSYILKKIEKPRSDDEPIACTTTGETTIDNVDFDIDDKFNVTEIGLVVYFYQYLNPPMFDKQFDSKEFFQQLQSDRNISQLVMKWTPELTDLIEKTLFNRLDLNQDGQFSIDDYFEVKRSNLLEIQNHVFEILEKLRMIIVDQYQELNATITKFTEQVRAAGVEGTTSETLDALIDELPDAIKTKLAEKNVNVKVAIDKVKQKKPKPTTTKQRVREDDPSVFFDEKQSDEVGSIVNQEDEEEEITAEPVANITEPHRTDL</sequence>
<feature type="chain" id="PRO_5032645705" description="EF-hand domain-containing protein" evidence="2">
    <location>
        <begin position="19"/>
        <end position="511"/>
    </location>
</feature>